<proteinExistence type="predicted"/>
<evidence type="ECO:0000256" key="1">
    <source>
        <dbReference type="SAM" id="MobiDB-lite"/>
    </source>
</evidence>
<sequence>MLFALTFYTAYKNRTENIPLLYPPSFRAMALATLSNVLTFYVCSISSLITFGLMCEQLAGPFLRGGLSSFASSVSVTLMSRLVLNLHQTTDTGVMSDNNDSTPEDVSHELDTLPLSDFEE</sequence>
<gene>
    <name evidence="2" type="ORF">EV420DRAFT_1588018</name>
</gene>
<evidence type="ECO:0000313" key="2">
    <source>
        <dbReference type="EMBL" id="KAK0437462.1"/>
    </source>
</evidence>
<feature type="compositionally biased region" description="Polar residues" evidence="1">
    <location>
        <begin position="91"/>
        <end position="101"/>
    </location>
</feature>
<evidence type="ECO:0000313" key="3">
    <source>
        <dbReference type="Proteomes" id="UP001175211"/>
    </source>
</evidence>
<dbReference type="RefSeq" id="XP_060322619.1">
    <property type="nucleotide sequence ID" value="XM_060474853.1"/>
</dbReference>
<dbReference type="GeneID" id="85358401"/>
<reference evidence="2" key="1">
    <citation type="submission" date="2023-06" db="EMBL/GenBank/DDBJ databases">
        <authorList>
            <consortium name="Lawrence Berkeley National Laboratory"/>
            <person name="Ahrendt S."/>
            <person name="Sahu N."/>
            <person name="Indic B."/>
            <person name="Wong-Bajracharya J."/>
            <person name="Merenyi Z."/>
            <person name="Ke H.-M."/>
            <person name="Monk M."/>
            <person name="Kocsube S."/>
            <person name="Drula E."/>
            <person name="Lipzen A."/>
            <person name="Balint B."/>
            <person name="Henrissat B."/>
            <person name="Andreopoulos B."/>
            <person name="Martin F.M."/>
            <person name="Harder C.B."/>
            <person name="Rigling D."/>
            <person name="Ford K.L."/>
            <person name="Foster G.D."/>
            <person name="Pangilinan J."/>
            <person name="Papanicolaou A."/>
            <person name="Barry K."/>
            <person name="LaButti K."/>
            <person name="Viragh M."/>
            <person name="Koriabine M."/>
            <person name="Yan M."/>
            <person name="Riley R."/>
            <person name="Champramary S."/>
            <person name="Plett K.L."/>
            <person name="Tsai I.J."/>
            <person name="Slot J."/>
            <person name="Sipos G."/>
            <person name="Plett J."/>
            <person name="Nagy L.G."/>
            <person name="Grigoriev I.V."/>
        </authorList>
    </citation>
    <scope>NUCLEOTIDE SEQUENCE</scope>
    <source>
        <strain evidence="2">CCBAS 213</strain>
    </source>
</reference>
<name>A0AA39MKB3_ARMTA</name>
<dbReference type="EMBL" id="JAUEPS010000109">
    <property type="protein sequence ID" value="KAK0437462.1"/>
    <property type="molecule type" value="Genomic_DNA"/>
</dbReference>
<keyword evidence="3" id="KW-1185">Reference proteome</keyword>
<organism evidence="2 3">
    <name type="scientific">Armillaria tabescens</name>
    <name type="common">Ringless honey mushroom</name>
    <name type="synonym">Agaricus tabescens</name>
    <dbReference type="NCBI Taxonomy" id="1929756"/>
    <lineage>
        <taxon>Eukaryota</taxon>
        <taxon>Fungi</taxon>
        <taxon>Dikarya</taxon>
        <taxon>Basidiomycota</taxon>
        <taxon>Agaricomycotina</taxon>
        <taxon>Agaricomycetes</taxon>
        <taxon>Agaricomycetidae</taxon>
        <taxon>Agaricales</taxon>
        <taxon>Marasmiineae</taxon>
        <taxon>Physalacriaceae</taxon>
        <taxon>Desarmillaria</taxon>
    </lineage>
</organism>
<accession>A0AA39MKB3</accession>
<dbReference type="Proteomes" id="UP001175211">
    <property type="component" value="Unassembled WGS sequence"/>
</dbReference>
<dbReference type="AlphaFoldDB" id="A0AA39MKB3"/>
<comment type="caution">
    <text evidence="2">The sequence shown here is derived from an EMBL/GenBank/DDBJ whole genome shotgun (WGS) entry which is preliminary data.</text>
</comment>
<protein>
    <submittedName>
        <fullName evidence="2">Uncharacterized protein</fullName>
    </submittedName>
</protein>
<feature type="region of interest" description="Disordered" evidence="1">
    <location>
        <begin position="91"/>
        <end position="120"/>
    </location>
</feature>